<evidence type="ECO:0000313" key="2">
    <source>
        <dbReference type="Proteomes" id="UP000261704"/>
    </source>
</evidence>
<organism evidence="1 2">
    <name type="scientific">Profundibacter amoris</name>
    <dbReference type="NCBI Taxonomy" id="2171755"/>
    <lineage>
        <taxon>Bacteria</taxon>
        <taxon>Pseudomonadati</taxon>
        <taxon>Pseudomonadota</taxon>
        <taxon>Alphaproteobacteria</taxon>
        <taxon>Rhodobacterales</taxon>
        <taxon>Paracoccaceae</taxon>
        <taxon>Profundibacter</taxon>
    </lineage>
</organism>
<protein>
    <submittedName>
        <fullName evidence="1">Uncharacterized protein</fullName>
    </submittedName>
</protein>
<gene>
    <name evidence="1" type="ORF">BAR1_04420</name>
</gene>
<dbReference type="KEGG" id="pamo:BAR1_04420"/>
<proteinExistence type="predicted"/>
<accession>A0A347UEG5</accession>
<sequence>MTKHDKNLTRALAILITEVDEFDVCFQAGTVVVRGQHFNPQNDDERAVLEILMADKEFGFAVSTLESLAKELRALQQVWVDAADELKLEAA</sequence>
<reference evidence="1 2" key="1">
    <citation type="submission" date="2018-09" db="EMBL/GenBank/DDBJ databases">
        <title>Profundibacter amoris BAR1 gen. nov., sp. nov., a new member of the Roseobacter clade isolated at Lokis Castle Vent Field on the Arctic Mid-Oceanic Ridge.</title>
        <authorList>
            <person name="Le Moine Bauer S."/>
            <person name="Sjoeberg A.G."/>
            <person name="L'Haridon S."/>
            <person name="Stokke R."/>
            <person name="Roalkvam I."/>
            <person name="Steen I.H."/>
            <person name="Dahle H."/>
        </authorList>
    </citation>
    <scope>NUCLEOTIDE SEQUENCE [LARGE SCALE GENOMIC DNA]</scope>
    <source>
        <strain evidence="1 2">BAR1</strain>
    </source>
</reference>
<dbReference type="Proteomes" id="UP000261704">
    <property type="component" value="Chromosome"/>
</dbReference>
<dbReference type="AlphaFoldDB" id="A0A347UEG5"/>
<name>A0A347UEG5_9RHOB</name>
<dbReference type="EMBL" id="CP032125">
    <property type="protein sequence ID" value="AXX97243.1"/>
    <property type="molecule type" value="Genomic_DNA"/>
</dbReference>
<dbReference type="RefSeq" id="WP_118941901.1">
    <property type="nucleotide sequence ID" value="NZ_CP032125.1"/>
</dbReference>
<dbReference type="OrthoDB" id="7872396at2"/>
<evidence type="ECO:0000313" key="1">
    <source>
        <dbReference type="EMBL" id="AXX97243.1"/>
    </source>
</evidence>
<keyword evidence="2" id="KW-1185">Reference proteome</keyword>